<dbReference type="InterPro" id="IPR026742">
    <property type="entry name" value="Centrosomal_kizuma"/>
</dbReference>
<protein>
    <recommendedName>
        <fullName evidence="4">Centrosomal protein kizuna</fullName>
    </recommendedName>
    <alternativeName>
        <fullName evidence="9">Polo-like kinase 1 substrate 1</fullName>
    </alternativeName>
</protein>
<dbReference type="GO" id="GO:0007051">
    <property type="term" value="P:spindle organization"/>
    <property type="evidence" value="ECO:0007669"/>
    <property type="project" value="InterPro"/>
</dbReference>
<comment type="function">
    <text evidence="8">Centrosomal protein required for establishing a robust mitotic centrosome architecture that can endure the forces that converge on the centrosomes during spindle formation. Required for stabilizing the expanded pericentriolar material around the centriole.</text>
</comment>
<evidence type="ECO:0000256" key="7">
    <source>
        <dbReference type="ARBA" id="ARBA00023273"/>
    </source>
</evidence>
<dbReference type="CTD" id="55857"/>
<evidence type="ECO:0000256" key="10">
    <source>
        <dbReference type="SAM" id="MobiDB-lite"/>
    </source>
</evidence>
<dbReference type="Ensembl" id="ENSSFOT00015014401.2">
    <property type="protein sequence ID" value="ENSSFOP00015014229.2"/>
    <property type="gene ID" value="ENSSFOG00015009174.2"/>
</dbReference>
<evidence type="ECO:0000256" key="5">
    <source>
        <dbReference type="ARBA" id="ARBA00022490"/>
    </source>
</evidence>
<evidence type="ECO:0000256" key="4">
    <source>
        <dbReference type="ARBA" id="ARBA00013872"/>
    </source>
</evidence>
<dbReference type="RefSeq" id="XP_018608800.2">
    <property type="nucleotide sequence ID" value="XM_018753284.2"/>
</dbReference>
<reference evidence="11 12" key="1">
    <citation type="submission" date="2019-04" db="EMBL/GenBank/DDBJ databases">
        <authorList>
            <consortium name="Wellcome Sanger Institute Data Sharing"/>
        </authorList>
    </citation>
    <scope>NUCLEOTIDE SEQUENCE [LARGE SCALE GENOMIC DNA]</scope>
</reference>
<dbReference type="PANTHER" id="PTHR16299">
    <property type="entry name" value="CENTROSOMAL PROTEIN KIZUNA"/>
    <property type="match status" value="1"/>
</dbReference>
<gene>
    <name evidence="11" type="primary">kiz</name>
</gene>
<dbReference type="OrthoDB" id="8015657at2759"/>
<keyword evidence="12" id="KW-1185">Reference proteome</keyword>
<evidence type="ECO:0000313" key="11">
    <source>
        <dbReference type="Ensembl" id="ENSSFOP00015014229.2"/>
    </source>
</evidence>
<proteinExistence type="inferred from homology"/>
<accession>A0A8C9RIV1</accession>
<dbReference type="Proteomes" id="UP000694397">
    <property type="component" value="Chromosome 15"/>
</dbReference>
<dbReference type="GeneTree" id="ENSGT00390000010121"/>
<keyword evidence="5" id="KW-0963">Cytoplasm</keyword>
<feature type="region of interest" description="Disordered" evidence="10">
    <location>
        <begin position="210"/>
        <end position="233"/>
    </location>
</feature>
<feature type="region of interest" description="Disordered" evidence="10">
    <location>
        <begin position="707"/>
        <end position="737"/>
    </location>
</feature>
<comment type="subcellular location">
    <subcellularLocation>
        <location evidence="1">Cytoplasm</location>
        <location evidence="1">Cytoskeleton</location>
        <location evidence="1">Cilium basal body</location>
    </subcellularLocation>
    <subcellularLocation>
        <location evidence="2">Cytoplasm</location>
        <location evidence="2">Cytoskeleton</location>
        <location evidence="2">Microtubule organizing center</location>
        <location evidence="2">Centrosome</location>
    </subcellularLocation>
</comment>
<dbReference type="GeneID" id="108934999"/>
<evidence type="ECO:0000256" key="9">
    <source>
        <dbReference type="ARBA" id="ARBA00031153"/>
    </source>
</evidence>
<evidence type="ECO:0000256" key="1">
    <source>
        <dbReference type="ARBA" id="ARBA00004120"/>
    </source>
</evidence>
<dbReference type="KEGG" id="sfm:108934999"/>
<feature type="region of interest" description="Disordered" evidence="10">
    <location>
        <begin position="601"/>
        <end position="630"/>
    </location>
</feature>
<feature type="compositionally biased region" description="Polar residues" evidence="10">
    <location>
        <begin position="210"/>
        <end position="225"/>
    </location>
</feature>
<feature type="region of interest" description="Disordered" evidence="10">
    <location>
        <begin position="645"/>
        <end position="670"/>
    </location>
</feature>
<sequence>MALFDDHYLEKTGVLQESLYQSEKRRLELERELFTYHTSEKHSARVNNAKLCGYLKNICEREKQAKKRNLQLLKDAEYVQLCVGASPLDHSTLHQKQVECWNKMTRLSALRKSEKASSAESVSKGNVVLRPPPDTSSIHYMKDLFQPAAVFMGCQTSAGSIAEPLAFSTQLSQPPGPLPRQMPSSSEPWGHDVVSLSRFLRQDAYARPGSSSFVLTGSDSTTRQGASEKNESAAPLVLTNPVPHQSIEAFIPHVSSKVSQDKEEPQSMAKHQEALDVNDPVKVSSISEINKENSRSIPQILSHQNGFEKLDEYTESASGASSPGVITGNAADASSELPLSHTEDKGPAVYPGGRTPESPIPPVTSEREMCDTPSITAHVGTGTKKAGSQGTEALQGCSEGFWQDAAQLETSAEQLSLKGFFHLLNSIEGRLNQRENKLYKISSVSKEKLNSLISLCNGEAALNGEDLEACGAVVLHQFQRLSWSMSKGCLLRRDIVSAHWMAADGRRIRSHLPPDGALLWDRWLQHVLLLESSGVLTASEVVDLFTPLLVQTDATYVEEAKVLVKRLLPQTPEASLSLRGEQSPNDLPSLFNDSEEVSLVEPADLLSSTDTRKQELQSAEEDSAEEGFVKSIPIRETKAYQLLKQSATQQRRLSSEEHDDGSDLDLSGERCMNSAGKDVLTKTSPTPHQEVHQFRAERMVPAVKSKAFWGESDDSGSDIEAALRPASRHDDDFDFSD</sequence>
<evidence type="ECO:0000313" key="12">
    <source>
        <dbReference type="Proteomes" id="UP000694397"/>
    </source>
</evidence>
<dbReference type="GO" id="GO:0005813">
    <property type="term" value="C:centrosome"/>
    <property type="evidence" value="ECO:0007669"/>
    <property type="project" value="UniProtKB-SubCell"/>
</dbReference>
<evidence type="ECO:0000256" key="6">
    <source>
        <dbReference type="ARBA" id="ARBA00023212"/>
    </source>
</evidence>
<name>A0A8C9RIV1_SCLFO</name>
<evidence type="ECO:0000256" key="3">
    <source>
        <dbReference type="ARBA" id="ARBA00010767"/>
    </source>
</evidence>
<feature type="region of interest" description="Disordered" evidence="10">
    <location>
        <begin position="327"/>
        <end position="365"/>
    </location>
</feature>
<organism evidence="11 12">
    <name type="scientific">Scleropages formosus</name>
    <name type="common">Asian bonytongue</name>
    <name type="synonym">Osteoglossum formosum</name>
    <dbReference type="NCBI Taxonomy" id="113540"/>
    <lineage>
        <taxon>Eukaryota</taxon>
        <taxon>Metazoa</taxon>
        <taxon>Chordata</taxon>
        <taxon>Craniata</taxon>
        <taxon>Vertebrata</taxon>
        <taxon>Euteleostomi</taxon>
        <taxon>Actinopterygii</taxon>
        <taxon>Neopterygii</taxon>
        <taxon>Teleostei</taxon>
        <taxon>Osteoglossocephala</taxon>
        <taxon>Osteoglossomorpha</taxon>
        <taxon>Osteoglossiformes</taxon>
        <taxon>Osteoglossidae</taxon>
        <taxon>Scleropages</taxon>
    </lineage>
</organism>
<keyword evidence="6" id="KW-0206">Cytoskeleton</keyword>
<dbReference type="AlphaFoldDB" id="A0A8C9RIV1"/>
<evidence type="ECO:0000256" key="8">
    <source>
        <dbReference type="ARBA" id="ARBA00024919"/>
    </source>
</evidence>
<dbReference type="PANTHER" id="PTHR16299:SF2">
    <property type="entry name" value="CENTROSOMAL PROTEIN KIZUNA"/>
    <property type="match status" value="1"/>
</dbReference>
<comment type="similarity">
    <text evidence="3">Belongs to the kizuna family.</text>
</comment>
<reference evidence="11" key="2">
    <citation type="submission" date="2025-08" db="UniProtKB">
        <authorList>
            <consortium name="Ensembl"/>
        </authorList>
    </citation>
    <scope>IDENTIFICATION</scope>
</reference>
<evidence type="ECO:0000256" key="2">
    <source>
        <dbReference type="ARBA" id="ARBA00004300"/>
    </source>
</evidence>
<reference evidence="11" key="3">
    <citation type="submission" date="2025-09" db="UniProtKB">
        <authorList>
            <consortium name="Ensembl"/>
        </authorList>
    </citation>
    <scope>IDENTIFICATION</scope>
</reference>
<keyword evidence="7" id="KW-0966">Cell projection</keyword>